<evidence type="ECO:0000256" key="3">
    <source>
        <dbReference type="SAM" id="MobiDB-lite"/>
    </source>
</evidence>
<accession>A0ABU0BN41</accession>
<dbReference type="SMART" id="SM00732">
    <property type="entry name" value="YqgFc"/>
    <property type="match status" value="1"/>
</dbReference>
<dbReference type="InterPro" id="IPR012337">
    <property type="entry name" value="RNaseH-like_sf"/>
</dbReference>
<dbReference type="InterPro" id="IPR055179">
    <property type="entry name" value="Tex-like_central_region"/>
</dbReference>
<comment type="caution">
    <text evidence="5">The sequence shown here is derived from an EMBL/GenBank/DDBJ whole genome shotgun (WGS) entry which is preliminary data.</text>
</comment>
<feature type="region of interest" description="Disordered" evidence="3">
    <location>
        <begin position="723"/>
        <end position="779"/>
    </location>
</feature>
<evidence type="ECO:0000313" key="6">
    <source>
        <dbReference type="Proteomes" id="UP001230207"/>
    </source>
</evidence>
<reference evidence="5 6" key="1">
    <citation type="submission" date="2023-07" db="EMBL/GenBank/DDBJ databases">
        <title>Genomic Encyclopedia of Type Strains, Phase IV (KMG-IV): sequencing the most valuable type-strain genomes for metagenomic binning, comparative biology and taxonomic classification.</title>
        <authorList>
            <person name="Goeker M."/>
        </authorList>
    </citation>
    <scope>NUCLEOTIDE SEQUENCE [LARGE SCALE GENOMIC DNA]</scope>
    <source>
        <strain evidence="5 6">DSM 1112</strain>
    </source>
</reference>
<dbReference type="EMBL" id="JAUSVF010000001">
    <property type="protein sequence ID" value="MDQ0319676.1"/>
    <property type="molecule type" value="Genomic_DNA"/>
</dbReference>
<sequence>MTSSAKTASAMPIAIIIAREVNAAPAQVIAAVELLDEGATVPFIARYRKEVTGGLDDTQLRTLAERLVYLRELEARRTAILDSIRSQDKLTNELVAKIAAVTTKAELEDIYLPYKPKRRTKAEIARERGLGPLAEAIMADRTVTPAKRAEAFLTADVVDVKTALEGARDIIAEGFAENADLLGRLRTHMRGASLLRARVVDGKQEAGAKFSDYFDHSERWATVPGHRALAMLRGWNEEVLSVDIVVDQDDTSPVKPVERTMAAAYTVGGTLPGDQWLMEVIGWTWRVKLSMSLSLDLMRELRERAEEEAIHVFARNLKDLLLAAPAGSRATMGLDPGIRTGVKVAIVDGTGKLLETTTVYPFPPKNDIRGTQAELASLVRKHKVELIAIGNGTGSRETERLVADMLAQLPTPKPTKVIVSEAGASVYSASQTAADEFPGLDVSLRGAVSIARRLQDPLAELVKIDPKSIGVGQYQHDVDQGRLSRSLDAVVEDAVNAVGVDLNTASAPLLARVSGLGKSSAEAIVAHRDATGPFESRKELMKVPRLGARTFEQCAGFLRIPNGKEPLDASSVHPEAYGVAKKIVAACGRDLRAIMGDSSVLKALDPRVFVDERFGLPTVKDILAEMEKPGRDPRPSFKTATFADGIDDIKDLKPGMLLEGTVTNVAAFGAFVDIGVHQDGLVHVSQLADRFVKDPHEVVKAGDVVQVRVTEVDVPRKRIGLTMRKDGGAESGVRMPATDARNVKPQQGRPSSTKPSQTKPQPPTQGAFGAALAEAMKRK</sequence>
<dbReference type="Gene3D" id="1.10.150.310">
    <property type="entry name" value="Tex RuvX-like domain-like"/>
    <property type="match status" value="1"/>
</dbReference>
<proteinExistence type="predicted"/>
<evidence type="ECO:0000256" key="2">
    <source>
        <dbReference type="ARBA" id="ARBA00023204"/>
    </source>
</evidence>
<protein>
    <recommendedName>
        <fullName evidence="4">S1 motif domain-containing protein</fullName>
    </recommendedName>
</protein>
<dbReference type="Gene3D" id="1.10.10.650">
    <property type="entry name" value="RuvA domain 2-like"/>
    <property type="match status" value="1"/>
</dbReference>
<dbReference type="SMART" id="SM00316">
    <property type="entry name" value="S1"/>
    <property type="match status" value="1"/>
</dbReference>
<dbReference type="CDD" id="cd05685">
    <property type="entry name" value="S1_Tex"/>
    <property type="match status" value="1"/>
</dbReference>
<dbReference type="InterPro" id="IPR044146">
    <property type="entry name" value="S1_Tex"/>
</dbReference>
<feature type="compositionally biased region" description="Low complexity" evidence="3">
    <location>
        <begin position="750"/>
        <end position="759"/>
    </location>
</feature>
<dbReference type="Gene3D" id="2.40.50.140">
    <property type="entry name" value="Nucleic acid-binding proteins"/>
    <property type="match status" value="1"/>
</dbReference>
<dbReference type="InterPro" id="IPR023323">
    <property type="entry name" value="Tex-like_dom_sf"/>
</dbReference>
<keyword evidence="2" id="KW-0234">DNA repair</keyword>
<dbReference type="SMART" id="SM00278">
    <property type="entry name" value="HhH1"/>
    <property type="match status" value="2"/>
</dbReference>
<dbReference type="Pfam" id="PF22706">
    <property type="entry name" value="Tex_central_region"/>
    <property type="match status" value="1"/>
</dbReference>
<dbReference type="Gene3D" id="1.10.3500.10">
    <property type="entry name" value="Tex N-terminal region-like"/>
    <property type="match status" value="1"/>
</dbReference>
<dbReference type="SUPFAM" id="SSF53098">
    <property type="entry name" value="Ribonuclease H-like"/>
    <property type="match status" value="1"/>
</dbReference>
<dbReference type="Pfam" id="PF16921">
    <property type="entry name" value="Tex_YqgF"/>
    <property type="match status" value="1"/>
</dbReference>
<dbReference type="InterPro" id="IPR003029">
    <property type="entry name" value="S1_domain"/>
</dbReference>
<organism evidence="5 6">
    <name type="scientific">Pararhizobium capsulatum DSM 1112</name>
    <dbReference type="NCBI Taxonomy" id="1121113"/>
    <lineage>
        <taxon>Bacteria</taxon>
        <taxon>Pseudomonadati</taxon>
        <taxon>Pseudomonadota</taxon>
        <taxon>Alphaproteobacteria</taxon>
        <taxon>Hyphomicrobiales</taxon>
        <taxon>Rhizobiaceae</taxon>
        <taxon>Rhizobium/Agrobacterium group</taxon>
        <taxon>Pararhizobium</taxon>
    </lineage>
</organism>
<dbReference type="Pfam" id="PF12836">
    <property type="entry name" value="HHH_3"/>
    <property type="match status" value="1"/>
</dbReference>
<dbReference type="PANTHER" id="PTHR10724:SF10">
    <property type="entry name" value="S1 RNA-BINDING DOMAIN-CONTAINING PROTEIN 1"/>
    <property type="match status" value="1"/>
</dbReference>
<dbReference type="PROSITE" id="PS50126">
    <property type="entry name" value="S1"/>
    <property type="match status" value="1"/>
</dbReference>
<dbReference type="Gene3D" id="3.30.420.140">
    <property type="entry name" value="YqgF/RNase H-like domain"/>
    <property type="match status" value="1"/>
</dbReference>
<dbReference type="PANTHER" id="PTHR10724">
    <property type="entry name" value="30S RIBOSOMAL PROTEIN S1"/>
    <property type="match status" value="1"/>
</dbReference>
<gene>
    <name evidence="5" type="ORF">QO002_001814</name>
</gene>
<dbReference type="InterPro" id="IPR050437">
    <property type="entry name" value="Ribos_protein_bS1-like"/>
</dbReference>
<feature type="domain" description="S1 motif" evidence="4">
    <location>
        <begin position="655"/>
        <end position="724"/>
    </location>
</feature>
<dbReference type="Pfam" id="PF00575">
    <property type="entry name" value="S1"/>
    <property type="match status" value="1"/>
</dbReference>
<dbReference type="SUPFAM" id="SSF47781">
    <property type="entry name" value="RuvA domain 2-like"/>
    <property type="match status" value="2"/>
</dbReference>
<dbReference type="SUPFAM" id="SSF158832">
    <property type="entry name" value="Tex N-terminal region-like"/>
    <property type="match status" value="1"/>
</dbReference>
<dbReference type="InterPro" id="IPR010994">
    <property type="entry name" value="RuvA_2-like"/>
</dbReference>
<dbReference type="InterPro" id="IPR037027">
    <property type="entry name" value="YqgF/RNaseH-like_dom_sf"/>
</dbReference>
<evidence type="ECO:0000259" key="4">
    <source>
        <dbReference type="PROSITE" id="PS50126"/>
    </source>
</evidence>
<dbReference type="InterPro" id="IPR006641">
    <property type="entry name" value="YqgF/RNaseH-like_dom"/>
</dbReference>
<evidence type="ECO:0000256" key="1">
    <source>
        <dbReference type="ARBA" id="ARBA00022763"/>
    </source>
</evidence>
<dbReference type="InterPro" id="IPR041692">
    <property type="entry name" value="HHH_9"/>
</dbReference>
<dbReference type="Proteomes" id="UP001230207">
    <property type="component" value="Unassembled WGS sequence"/>
</dbReference>
<dbReference type="Pfam" id="PF17674">
    <property type="entry name" value="HHH_9"/>
    <property type="match status" value="1"/>
</dbReference>
<dbReference type="SUPFAM" id="SSF50249">
    <property type="entry name" value="Nucleic acid-binding proteins"/>
    <property type="match status" value="1"/>
</dbReference>
<dbReference type="InterPro" id="IPR012340">
    <property type="entry name" value="NA-bd_OB-fold"/>
</dbReference>
<evidence type="ECO:0000313" key="5">
    <source>
        <dbReference type="EMBL" id="MDQ0319676.1"/>
    </source>
</evidence>
<dbReference type="InterPro" id="IPR023319">
    <property type="entry name" value="Tex-like_HTH_dom_sf"/>
</dbReference>
<dbReference type="InterPro" id="IPR032639">
    <property type="entry name" value="Tex_YqgF"/>
</dbReference>
<dbReference type="RefSeq" id="WP_307228760.1">
    <property type="nucleotide sequence ID" value="NZ_JAUSVF010000001.1"/>
</dbReference>
<keyword evidence="1" id="KW-0227">DNA damage</keyword>
<dbReference type="Pfam" id="PF09371">
    <property type="entry name" value="Tex_N"/>
    <property type="match status" value="1"/>
</dbReference>
<keyword evidence="6" id="KW-1185">Reference proteome</keyword>
<dbReference type="InterPro" id="IPR003583">
    <property type="entry name" value="Hlx-hairpin-Hlx_DNA-bd_motif"/>
</dbReference>
<dbReference type="InterPro" id="IPR018974">
    <property type="entry name" value="Tex-like_N"/>
</dbReference>
<name>A0ABU0BN41_9HYPH</name>